<dbReference type="EMBL" id="BMIK01000004">
    <property type="protein sequence ID" value="GGC25502.1"/>
    <property type="molecule type" value="Genomic_DNA"/>
</dbReference>
<proteinExistence type="predicted"/>
<evidence type="ECO:0000256" key="7">
    <source>
        <dbReference type="PROSITE-ProRule" id="PRU01091"/>
    </source>
</evidence>
<dbReference type="CDD" id="cd17624">
    <property type="entry name" value="REC_OmpR_PmrA-like"/>
    <property type="match status" value="1"/>
</dbReference>
<keyword evidence="2" id="KW-0902">Two-component regulatory system</keyword>
<evidence type="ECO:0000256" key="2">
    <source>
        <dbReference type="ARBA" id="ARBA00023012"/>
    </source>
</evidence>
<dbReference type="InterPro" id="IPR001867">
    <property type="entry name" value="OmpR/PhoB-type_DNA-bd"/>
</dbReference>
<dbReference type="GO" id="GO:0003677">
    <property type="term" value="F:DNA binding"/>
    <property type="evidence" value="ECO:0007669"/>
    <property type="project" value="UniProtKB-KW"/>
</dbReference>
<feature type="domain" description="Response regulatory" evidence="8">
    <location>
        <begin position="2"/>
        <end position="116"/>
    </location>
</feature>
<evidence type="ECO:0000256" key="5">
    <source>
        <dbReference type="ARBA" id="ARBA00023163"/>
    </source>
</evidence>
<dbReference type="InterPro" id="IPR039420">
    <property type="entry name" value="WalR-like"/>
</dbReference>
<dbReference type="Gene3D" id="1.10.10.10">
    <property type="entry name" value="Winged helix-like DNA-binding domain superfamily/Winged helix DNA-binding domain"/>
    <property type="match status" value="1"/>
</dbReference>
<evidence type="ECO:0000259" key="8">
    <source>
        <dbReference type="PROSITE" id="PS50110"/>
    </source>
</evidence>
<dbReference type="PROSITE" id="PS51755">
    <property type="entry name" value="OMPR_PHOB"/>
    <property type="match status" value="1"/>
</dbReference>
<dbReference type="PANTHER" id="PTHR48111:SF22">
    <property type="entry name" value="REGULATOR OF RPOS"/>
    <property type="match status" value="1"/>
</dbReference>
<dbReference type="InterPro" id="IPR001789">
    <property type="entry name" value="Sig_transdc_resp-reg_receiver"/>
</dbReference>
<dbReference type="InterPro" id="IPR011006">
    <property type="entry name" value="CheY-like_superfamily"/>
</dbReference>
<dbReference type="SMART" id="SM00862">
    <property type="entry name" value="Trans_reg_C"/>
    <property type="match status" value="1"/>
</dbReference>
<evidence type="ECO:0000256" key="6">
    <source>
        <dbReference type="PROSITE-ProRule" id="PRU00169"/>
    </source>
</evidence>
<dbReference type="Pfam" id="PF00486">
    <property type="entry name" value="Trans_reg_C"/>
    <property type="match status" value="1"/>
</dbReference>
<gene>
    <name evidence="10" type="ORF">GCM10011386_16850</name>
</gene>
<sequence>MNILLVEDDSRISDFVIKGLEESGHTVALARTAELARDWIGDHEWDVILMDIMLPGIDGVQLTKLIRYRRNHTPILVLSALDGPDDKVTALDSGADDYLVKPFHFKELLSRINALVRRAQLSRQGGGQSYHSGPLIVNTDEHRVTLHGEEIELSPKEYKLLLYLVEHRGRVLPRTQLLNAVWGINFDNSTNVVDVYISYLRNKIERQGVKFIHTVKGTGYLWKEPQ</sequence>
<organism evidence="10 11">
    <name type="scientific">Parapedobacter defluvii</name>
    <dbReference type="NCBI Taxonomy" id="2045106"/>
    <lineage>
        <taxon>Bacteria</taxon>
        <taxon>Pseudomonadati</taxon>
        <taxon>Bacteroidota</taxon>
        <taxon>Sphingobacteriia</taxon>
        <taxon>Sphingobacteriales</taxon>
        <taxon>Sphingobacteriaceae</taxon>
        <taxon>Parapedobacter</taxon>
    </lineage>
</organism>
<evidence type="ECO:0000259" key="9">
    <source>
        <dbReference type="PROSITE" id="PS51755"/>
    </source>
</evidence>
<name>A0ABQ1LKQ1_9SPHI</name>
<dbReference type="SUPFAM" id="SSF52172">
    <property type="entry name" value="CheY-like"/>
    <property type="match status" value="1"/>
</dbReference>
<feature type="domain" description="OmpR/PhoB-type" evidence="9">
    <location>
        <begin position="127"/>
        <end position="224"/>
    </location>
</feature>
<dbReference type="Gene3D" id="3.40.50.2300">
    <property type="match status" value="1"/>
</dbReference>
<evidence type="ECO:0000256" key="3">
    <source>
        <dbReference type="ARBA" id="ARBA00023015"/>
    </source>
</evidence>
<evidence type="ECO:0000313" key="10">
    <source>
        <dbReference type="EMBL" id="GGC25502.1"/>
    </source>
</evidence>
<dbReference type="Pfam" id="PF00072">
    <property type="entry name" value="Response_reg"/>
    <property type="match status" value="1"/>
</dbReference>
<dbReference type="Proteomes" id="UP000597338">
    <property type="component" value="Unassembled WGS sequence"/>
</dbReference>
<keyword evidence="1 6" id="KW-0597">Phosphoprotein</keyword>
<dbReference type="CDD" id="cd00383">
    <property type="entry name" value="trans_reg_C"/>
    <property type="match status" value="1"/>
</dbReference>
<keyword evidence="3" id="KW-0805">Transcription regulation</keyword>
<keyword evidence="5" id="KW-0804">Transcription</keyword>
<keyword evidence="4 7" id="KW-0238">DNA-binding</keyword>
<dbReference type="RefSeq" id="WP_188749538.1">
    <property type="nucleotide sequence ID" value="NZ_BMIK01000004.1"/>
</dbReference>
<feature type="modified residue" description="4-aspartylphosphate" evidence="6">
    <location>
        <position position="51"/>
    </location>
</feature>
<evidence type="ECO:0000313" key="11">
    <source>
        <dbReference type="Proteomes" id="UP000597338"/>
    </source>
</evidence>
<protein>
    <submittedName>
        <fullName evidence="10">DNA-binding response regulator</fullName>
    </submittedName>
</protein>
<evidence type="ECO:0000256" key="4">
    <source>
        <dbReference type="ARBA" id="ARBA00023125"/>
    </source>
</evidence>
<dbReference type="SMART" id="SM00448">
    <property type="entry name" value="REC"/>
    <property type="match status" value="1"/>
</dbReference>
<reference evidence="11" key="1">
    <citation type="journal article" date="2019" name="Int. J. Syst. Evol. Microbiol.">
        <title>The Global Catalogue of Microorganisms (GCM) 10K type strain sequencing project: providing services to taxonomists for standard genome sequencing and annotation.</title>
        <authorList>
            <consortium name="The Broad Institute Genomics Platform"/>
            <consortium name="The Broad Institute Genome Sequencing Center for Infectious Disease"/>
            <person name="Wu L."/>
            <person name="Ma J."/>
        </authorList>
    </citation>
    <scope>NUCLEOTIDE SEQUENCE [LARGE SCALE GENOMIC DNA]</scope>
    <source>
        <strain evidence="11">CGMCC 1.15342</strain>
    </source>
</reference>
<feature type="DNA-binding region" description="OmpR/PhoB-type" evidence="7">
    <location>
        <begin position="127"/>
        <end position="224"/>
    </location>
</feature>
<dbReference type="PROSITE" id="PS50110">
    <property type="entry name" value="RESPONSE_REGULATORY"/>
    <property type="match status" value="1"/>
</dbReference>
<dbReference type="PANTHER" id="PTHR48111">
    <property type="entry name" value="REGULATOR OF RPOS"/>
    <property type="match status" value="1"/>
</dbReference>
<keyword evidence="11" id="KW-1185">Reference proteome</keyword>
<evidence type="ECO:0000256" key="1">
    <source>
        <dbReference type="ARBA" id="ARBA00022553"/>
    </source>
</evidence>
<accession>A0ABQ1LKQ1</accession>
<dbReference type="InterPro" id="IPR036388">
    <property type="entry name" value="WH-like_DNA-bd_sf"/>
</dbReference>
<comment type="caution">
    <text evidence="10">The sequence shown here is derived from an EMBL/GenBank/DDBJ whole genome shotgun (WGS) entry which is preliminary data.</text>
</comment>